<evidence type="ECO:0000313" key="2">
    <source>
        <dbReference type="EMBL" id="KIJ60973.1"/>
    </source>
</evidence>
<feature type="region of interest" description="Disordered" evidence="1">
    <location>
        <begin position="108"/>
        <end position="196"/>
    </location>
</feature>
<reference evidence="2 3" key="1">
    <citation type="submission" date="2014-04" db="EMBL/GenBank/DDBJ databases">
        <title>Evolutionary Origins and Diversification of the Mycorrhizal Mutualists.</title>
        <authorList>
            <consortium name="DOE Joint Genome Institute"/>
            <consortium name="Mycorrhizal Genomics Consortium"/>
            <person name="Kohler A."/>
            <person name="Kuo A."/>
            <person name="Nagy L.G."/>
            <person name="Floudas D."/>
            <person name="Copeland A."/>
            <person name="Barry K.W."/>
            <person name="Cichocki N."/>
            <person name="Veneault-Fourrey C."/>
            <person name="LaButti K."/>
            <person name="Lindquist E.A."/>
            <person name="Lipzen A."/>
            <person name="Lundell T."/>
            <person name="Morin E."/>
            <person name="Murat C."/>
            <person name="Riley R."/>
            <person name="Ohm R."/>
            <person name="Sun H."/>
            <person name="Tunlid A."/>
            <person name="Henrissat B."/>
            <person name="Grigoriev I.V."/>
            <person name="Hibbett D.S."/>
            <person name="Martin F."/>
        </authorList>
    </citation>
    <scope>NUCLEOTIDE SEQUENCE [LARGE SCALE GENOMIC DNA]</scope>
    <source>
        <strain evidence="2 3">MD-312</strain>
    </source>
</reference>
<dbReference type="AlphaFoldDB" id="A0A0C9W3U6"/>
<feature type="region of interest" description="Disordered" evidence="1">
    <location>
        <begin position="233"/>
        <end position="258"/>
    </location>
</feature>
<accession>A0A0C9W3U6</accession>
<evidence type="ECO:0000256" key="1">
    <source>
        <dbReference type="SAM" id="MobiDB-lite"/>
    </source>
</evidence>
<feature type="compositionally biased region" description="Polar residues" evidence="1">
    <location>
        <begin position="167"/>
        <end position="178"/>
    </location>
</feature>
<evidence type="ECO:0000313" key="3">
    <source>
        <dbReference type="Proteomes" id="UP000053820"/>
    </source>
</evidence>
<dbReference type="Proteomes" id="UP000053820">
    <property type="component" value="Unassembled WGS sequence"/>
</dbReference>
<name>A0A0C9W3U6_9AGAM</name>
<sequence>MNPMKHIEWLDPALAKNTKTSWSVSITFEALYQFTTSTNIHDNKPTIVVNVLPSPCLQKSNDSNILDPSISDAIKLMADIFKTEVAETMSKKAFVDITWNKVRLPHHPKPRRRLLGGGGITRNNIFRGGSHRSAEMRLPVSTALPTRTPQTRGAPAPRATPRFVPPQNFNTARSNAQPNAHAEPTAGRTQASRSGPSIAMDHRWGIKQLACTRSPASSRGLRAGQDLSGVTIRTPQRRRPNVTRNSSSHSTTAMGNPENLRVRLNTSPTLSESSVLTLSTTSRMLQGMNSQLLDPSNTAMRVLAHNNSATPSRDNPRNLNATRTTLPSATTPQAEIQGALNSLTSDAVSALLINQRTTDPVSISGYTSIMQVIPLTLNAGPIIVHPATVMQGQSLSEQGFNVFDIVQDSPPSYDAATA</sequence>
<dbReference type="HOGENOM" id="CLU_657314_0_0_1"/>
<gene>
    <name evidence="2" type="ORF">HYDPIDRAFT_31844</name>
</gene>
<feature type="compositionally biased region" description="Polar residues" evidence="1">
    <location>
        <begin position="242"/>
        <end position="254"/>
    </location>
</feature>
<dbReference type="EMBL" id="KN839867">
    <property type="protein sequence ID" value="KIJ60973.1"/>
    <property type="molecule type" value="Genomic_DNA"/>
</dbReference>
<proteinExistence type="predicted"/>
<protein>
    <submittedName>
        <fullName evidence="2">Uncharacterized protein</fullName>
    </submittedName>
</protein>
<keyword evidence="3" id="KW-1185">Reference proteome</keyword>
<organism evidence="2 3">
    <name type="scientific">Hydnomerulius pinastri MD-312</name>
    <dbReference type="NCBI Taxonomy" id="994086"/>
    <lineage>
        <taxon>Eukaryota</taxon>
        <taxon>Fungi</taxon>
        <taxon>Dikarya</taxon>
        <taxon>Basidiomycota</taxon>
        <taxon>Agaricomycotina</taxon>
        <taxon>Agaricomycetes</taxon>
        <taxon>Agaricomycetidae</taxon>
        <taxon>Boletales</taxon>
        <taxon>Boletales incertae sedis</taxon>
        <taxon>Leucogyrophana</taxon>
    </lineage>
</organism>